<proteinExistence type="predicted"/>
<dbReference type="AlphaFoldDB" id="A0A1M5BL58"/>
<gene>
    <name evidence="2" type="ORF">SAMN05443633_104201</name>
</gene>
<dbReference type="EMBL" id="FQUT01000004">
    <property type="protein sequence ID" value="SHF42987.1"/>
    <property type="molecule type" value="Genomic_DNA"/>
</dbReference>
<dbReference type="RefSeq" id="WP_072956351.1">
    <property type="nucleotide sequence ID" value="NZ_FQUT01000004.1"/>
</dbReference>
<feature type="domain" description="DUF2489" evidence="1">
    <location>
        <begin position="7"/>
        <end position="107"/>
    </location>
</feature>
<dbReference type="InterPro" id="IPR019617">
    <property type="entry name" value="DUF2489"/>
</dbReference>
<organism evidence="2 3">
    <name type="scientific">Chryseobacterium arachidis</name>
    <dbReference type="NCBI Taxonomy" id="1416778"/>
    <lineage>
        <taxon>Bacteria</taxon>
        <taxon>Pseudomonadati</taxon>
        <taxon>Bacteroidota</taxon>
        <taxon>Flavobacteriia</taxon>
        <taxon>Flavobacteriales</taxon>
        <taxon>Weeksellaceae</taxon>
        <taxon>Chryseobacterium group</taxon>
        <taxon>Chryseobacterium</taxon>
    </lineage>
</organism>
<sequence>MNKFDELKRNRFIKKLRSNAIAITTNQIQIHSGYFKMNYLIGRINDIKSLDNIDLDIFKKYYNEIQFHPIGEERKLYNKEYLKKLDSKLELIDKKYKALLNEKCKEIIEKFKDIKDFC</sequence>
<evidence type="ECO:0000259" key="1">
    <source>
        <dbReference type="Pfam" id="PF10675"/>
    </source>
</evidence>
<evidence type="ECO:0000313" key="2">
    <source>
        <dbReference type="EMBL" id="SHF42987.1"/>
    </source>
</evidence>
<name>A0A1M5BL58_9FLAO</name>
<keyword evidence="3" id="KW-1185">Reference proteome</keyword>
<dbReference type="Pfam" id="PF10675">
    <property type="entry name" value="DUF2489"/>
    <property type="match status" value="1"/>
</dbReference>
<protein>
    <recommendedName>
        <fullName evidence="1">DUF2489 domain-containing protein</fullName>
    </recommendedName>
</protein>
<dbReference type="Proteomes" id="UP000184518">
    <property type="component" value="Unassembled WGS sequence"/>
</dbReference>
<accession>A0A1M5BL58</accession>
<evidence type="ECO:0000313" key="3">
    <source>
        <dbReference type="Proteomes" id="UP000184518"/>
    </source>
</evidence>
<dbReference type="STRING" id="1416778.SAMN05443633_104201"/>
<reference evidence="3" key="1">
    <citation type="submission" date="2016-11" db="EMBL/GenBank/DDBJ databases">
        <authorList>
            <person name="Varghese N."/>
            <person name="Submissions S."/>
        </authorList>
    </citation>
    <scope>NUCLEOTIDE SEQUENCE [LARGE SCALE GENOMIC DNA]</scope>
    <source>
        <strain evidence="3">DSM 27619</strain>
    </source>
</reference>
<dbReference type="OrthoDB" id="5918022at2"/>